<dbReference type="RefSeq" id="WP_047822737.1">
    <property type="nucleotide sequence ID" value="NZ_CP011770.1"/>
</dbReference>
<name>A0A0G3XL25_9SPHN</name>
<sequence>MALKIVEFFGFPPLSPLASGYISGKQCPYTVSPCIKPNHGACSVRQTTSEPIICCPNRLYAENYRVLREVAAEVFGQQIELITAAEGRARKGSESLTGSEVIAFGKGWGGELPLPRPKRADGAKSGAYYVDWILARIDADGELQEFTAVEVQTIDTTGNYRDQSDAYFAGETFDGWSKSGMNWENVNKRILPQLIYKGHVLRREARCSKGLFFVCPEQVYQKIRDRLGNNLHEYPVGPGTLSFRSYQLGDVDPSTMQRPLEFNAQFTTTVDQVATAFTSPMNLPDQNVYASAIKLALGS</sequence>
<dbReference type="EMBL" id="CP011770">
    <property type="protein sequence ID" value="AKM11306.1"/>
    <property type="molecule type" value="Genomic_DNA"/>
</dbReference>
<dbReference type="Pfam" id="PF12183">
    <property type="entry name" value="NotI"/>
    <property type="match status" value="1"/>
</dbReference>
<evidence type="ECO:0000313" key="2">
    <source>
        <dbReference type="Proteomes" id="UP000035287"/>
    </source>
</evidence>
<keyword evidence="2" id="KW-1185">Reference proteome</keyword>
<dbReference type="KEGG" id="cna:AB433_17090"/>
<protein>
    <submittedName>
        <fullName evidence="1">Uncharacterized protein</fullName>
    </submittedName>
</protein>
<reference evidence="1 2" key="1">
    <citation type="submission" date="2015-06" db="EMBL/GenBank/DDBJ databases">
        <authorList>
            <person name="Zeng Y."/>
            <person name="Huang Y."/>
        </authorList>
    </citation>
    <scope>NUCLEOTIDE SEQUENCE [LARGE SCALE GENOMIC DNA]</scope>
    <source>
        <strain evidence="1 2">PQ-2</strain>
    </source>
</reference>
<gene>
    <name evidence="1" type="ORF">AB433_17090</name>
</gene>
<accession>A0A0G3XL25</accession>
<dbReference type="InterPro" id="IPR022009">
    <property type="entry name" value="Resctriction_endonuc_II_NotI"/>
</dbReference>
<proteinExistence type="predicted"/>
<organism evidence="1 2">
    <name type="scientific">Croceicoccus naphthovorans</name>
    <dbReference type="NCBI Taxonomy" id="1348774"/>
    <lineage>
        <taxon>Bacteria</taxon>
        <taxon>Pseudomonadati</taxon>
        <taxon>Pseudomonadota</taxon>
        <taxon>Alphaproteobacteria</taxon>
        <taxon>Sphingomonadales</taxon>
        <taxon>Erythrobacteraceae</taxon>
        <taxon>Croceicoccus</taxon>
    </lineage>
</organism>
<evidence type="ECO:0000313" key="1">
    <source>
        <dbReference type="EMBL" id="AKM11306.1"/>
    </source>
</evidence>
<dbReference type="Proteomes" id="UP000035287">
    <property type="component" value="Chromosome"/>
</dbReference>
<dbReference type="AlphaFoldDB" id="A0A0G3XL25"/>
<dbReference type="OrthoDB" id="2986899at2"/>
<dbReference type="PATRIC" id="fig|1348774.3.peg.3592"/>